<dbReference type="GO" id="GO:0005524">
    <property type="term" value="F:ATP binding"/>
    <property type="evidence" value="ECO:0007669"/>
    <property type="project" value="UniProtKB-KW"/>
</dbReference>
<proteinExistence type="inferred from homology"/>
<dbReference type="PANTHER" id="PTHR30482:SF10">
    <property type="entry name" value="HIGH-AFFINITY BRANCHED-CHAIN AMINO ACID TRANSPORT PROTEIN BRAE"/>
    <property type="match status" value="1"/>
</dbReference>
<keyword evidence="4 9" id="KW-0812">Transmembrane</keyword>
<evidence type="ECO:0000313" key="11">
    <source>
        <dbReference type="EMBL" id="MFB9949243.1"/>
    </source>
</evidence>
<comment type="subcellular location">
    <subcellularLocation>
        <location evidence="1">Cell membrane</location>
        <topology evidence="1">Multi-pass membrane protein</topology>
    </subcellularLocation>
</comment>
<comment type="caution">
    <text evidence="11">The sequence shown here is derived from an EMBL/GenBank/DDBJ whole genome shotgun (WGS) entry which is preliminary data.</text>
</comment>
<evidence type="ECO:0000256" key="9">
    <source>
        <dbReference type="SAM" id="Phobius"/>
    </source>
</evidence>
<feature type="transmembrane region" description="Helical" evidence="9">
    <location>
        <begin position="247"/>
        <end position="270"/>
    </location>
</feature>
<feature type="domain" description="ABC transporter" evidence="10">
    <location>
        <begin position="370"/>
        <end position="617"/>
    </location>
</feature>
<dbReference type="PROSITE" id="PS50893">
    <property type="entry name" value="ABC_TRANSPORTER_2"/>
    <property type="match status" value="1"/>
</dbReference>
<dbReference type="PROSITE" id="PS00211">
    <property type="entry name" value="ABC_TRANSPORTER_1"/>
    <property type="match status" value="1"/>
</dbReference>
<dbReference type="CDD" id="cd06581">
    <property type="entry name" value="TM_PBP1_LivM_like"/>
    <property type="match status" value="1"/>
</dbReference>
<evidence type="ECO:0000313" key="12">
    <source>
        <dbReference type="Proteomes" id="UP001589692"/>
    </source>
</evidence>
<dbReference type="Pfam" id="PF00005">
    <property type="entry name" value="ABC_tran"/>
    <property type="match status" value="1"/>
</dbReference>
<gene>
    <name evidence="11" type="ORF">ACFFP0_10310</name>
</gene>
<evidence type="ECO:0000256" key="3">
    <source>
        <dbReference type="ARBA" id="ARBA00022475"/>
    </source>
</evidence>
<evidence type="ECO:0000256" key="6">
    <source>
        <dbReference type="ARBA" id="ARBA00022840"/>
    </source>
</evidence>
<dbReference type="InterPro" id="IPR003439">
    <property type="entry name" value="ABC_transporter-like_ATP-bd"/>
</dbReference>
<dbReference type="SUPFAM" id="SSF52540">
    <property type="entry name" value="P-loop containing nucleoside triphosphate hydrolases"/>
    <property type="match status" value="1"/>
</dbReference>
<dbReference type="CDD" id="cd03219">
    <property type="entry name" value="ABC_Mj1267_LivG_branched"/>
    <property type="match status" value="1"/>
</dbReference>
<sequence length="632" mass="67069">MAVSMRMRKIILAVILLAFLLPPFVGTNGYALQVLNLAFIYSIAALGVTIATGITGMVVLGQAAFMGLGAYTAGLLMTGLALPWWIALPVAVAATGAVGAALGLVSTRIKGHYLAITTLGLNEIFRLVVLNESWLTGGPFGLRDIPTLSLPVMGGGIAQQLYVPLFLLTVLVYALALRIYRTSFGRQMRSIRDDDLAAESMGVNSRSVRVMSFALCSVFGAIAGGVFVLTFGFISPNNFLVFESIKLLLMVVIGGLGSIGGTFLGALVVIGLPEALRDFQTYYLAIFGLGVVVILLTVPKGLGIVADWLLAPWLPGEEGDEAGAAKARDVSDEVTLEEEDRRAMAVAARLKTERERAGSGTFARTAEPLLKVENVSKSFGGIVALKDVSFDVGRGEILGLIGPNGSGKSTMINACSGIVNVSSGRIALDGQVISGLPAWDVHAAGVSRIFQNVRVWNSMAVLENVMICHPATRQARVLAGAIGTGRARADEELARDDALKALDLMGIRHLAGRRAGDLSFGQSRLVELARSIVNKPRLLLLDEPGAGLRGGLIMELAEILKQLRDQGMTILVVEHRVKLVVSMCDRIVVLNLGDKIAEGPAQGVARDPIVIDAYLGGKVERKRRPEVVEIAT</sequence>
<dbReference type="InterPro" id="IPR043428">
    <property type="entry name" value="LivM-like"/>
</dbReference>
<dbReference type="Proteomes" id="UP001589692">
    <property type="component" value="Unassembled WGS sequence"/>
</dbReference>
<accession>A0ABV6AHQ5</accession>
<dbReference type="SMART" id="SM00382">
    <property type="entry name" value="AAA"/>
    <property type="match status" value="1"/>
</dbReference>
<dbReference type="PANTHER" id="PTHR30482">
    <property type="entry name" value="HIGH-AFFINITY BRANCHED-CHAIN AMINO ACID TRANSPORT SYSTEM PERMEASE"/>
    <property type="match status" value="1"/>
</dbReference>
<keyword evidence="7 9" id="KW-1133">Transmembrane helix</keyword>
<dbReference type="EMBL" id="JBHMAA010000011">
    <property type="protein sequence ID" value="MFB9949243.1"/>
    <property type="molecule type" value="Genomic_DNA"/>
</dbReference>
<dbReference type="InterPro" id="IPR001851">
    <property type="entry name" value="ABC_transp_permease"/>
</dbReference>
<evidence type="ECO:0000256" key="1">
    <source>
        <dbReference type="ARBA" id="ARBA00004651"/>
    </source>
</evidence>
<name>A0ABV6AHQ5_9HYPH</name>
<dbReference type="InterPro" id="IPR003593">
    <property type="entry name" value="AAA+_ATPase"/>
</dbReference>
<protein>
    <submittedName>
        <fullName evidence="11">ATP-binding cassette domain-containing protein</fullName>
    </submittedName>
</protein>
<comment type="similarity">
    <text evidence="2">Belongs to the ABC transporter superfamily.</text>
</comment>
<evidence type="ECO:0000256" key="2">
    <source>
        <dbReference type="ARBA" id="ARBA00005417"/>
    </source>
</evidence>
<keyword evidence="8 9" id="KW-0472">Membrane</keyword>
<dbReference type="InterPro" id="IPR017871">
    <property type="entry name" value="ABC_transporter-like_CS"/>
</dbReference>
<dbReference type="Pfam" id="PF12399">
    <property type="entry name" value="BCA_ABC_TP_C"/>
    <property type="match status" value="1"/>
</dbReference>
<organism evidence="11 12">
    <name type="scientific">Rhizobium puerariae</name>
    <dbReference type="NCBI Taxonomy" id="1585791"/>
    <lineage>
        <taxon>Bacteria</taxon>
        <taxon>Pseudomonadati</taxon>
        <taxon>Pseudomonadota</taxon>
        <taxon>Alphaproteobacteria</taxon>
        <taxon>Hyphomicrobiales</taxon>
        <taxon>Rhizobiaceae</taxon>
        <taxon>Rhizobium/Agrobacterium group</taxon>
        <taxon>Rhizobium</taxon>
    </lineage>
</organism>
<evidence type="ECO:0000256" key="7">
    <source>
        <dbReference type="ARBA" id="ARBA00022989"/>
    </source>
</evidence>
<keyword evidence="12" id="KW-1185">Reference proteome</keyword>
<feature type="transmembrane region" description="Helical" evidence="9">
    <location>
        <begin position="161"/>
        <end position="180"/>
    </location>
</feature>
<dbReference type="InterPro" id="IPR032823">
    <property type="entry name" value="BCA_ABC_TP_C"/>
</dbReference>
<evidence type="ECO:0000256" key="5">
    <source>
        <dbReference type="ARBA" id="ARBA00022741"/>
    </source>
</evidence>
<feature type="transmembrane region" description="Helical" evidence="9">
    <location>
        <begin position="282"/>
        <end position="302"/>
    </location>
</feature>
<reference evidence="11 12" key="1">
    <citation type="submission" date="2024-09" db="EMBL/GenBank/DDBJ databases">
        <authorList>
            <person name="Sun Q."/>
            <person name="Mori K."/>
        </authorList>
    </citation>
    <scope>NUCLEOTIDE SEQUENCE [LARGE SCALE GENOMIC DNA]</scope>
    <source>
        <strain evidence="11 12">TBRC 4938</strain>
    </source>
</reference>
<dbReference type="InterPro" id="IPR027417">
    <property type="entry name" value="P-loop_NTPase"/>
</dbReference>
<dbReference type="RefSeq" id="WP_377260013.1">
    <property type="nucleotide sequence ID" value="NZ_JBHMAA010000011.1"/>
</dbReference>
<keyword evidence="5" id="KW-0547">Nucleotide-binding</keyword>
<evidence type="ECO:0000259" key="10">
    <source>
        <dbReference type="PROSITE" id="PS50893"/>
    </source>
</evidence>
<keyword evidence="6 11" id="KW-0067">ATP-binding</keyword>
<evidence type="ECO:0000256" key="8">
    <source>
        <dbReference type="ARBA" id="ARBA00023136"/>
    </source>
</evidence>
<evidence type="ECO:0000256" key="4">
    <source>
        <dbReference type="ARBA" id="ARBA00022692"/>
    </source>
</evidence>
<dbReference type="Gene3D" id="3.40.50.300">
    <property type="entry name" value="P-loop containing nucleotide triphosphate hydrolases"/>
    <property type="match status" value="1"/>
</dbReference>
<feature type="transmembrane region" description="Helical" evidence="9">
    <location>
        <begin position="39"/>
        <end position="61"/>
    </location>
</feature>
<keyword evidence="3" id="KW-1003">Cell membrane</keyword>
<dbReference type="Pfam" id="PF02653">
    <property type="entry name" value="BPD_transp_2"/>
    <property type="match status" value="1"/>
</dbReference>
<feature type="transmembrane region" description="Helical" evidence="9">
    <location>
        <begin position="210"/>
        <end position="235"/>
    </location>
</feature>